<dbReference type="Gene3D" id="1.10.630.10">
    <property type="entry name" value="Cytochrome P450"/>
    <property type="match status" value="1"/>
</dbReference>
<comment type="catalytic activity">
    <reaction evidence="15">
        <text>an organic molecule + reduced [NADPH--hemoprotein reductase] + O2 = an alcohol + oxidized [NADPH--hemoprotein reductase] + H2O + H(+)</text>
        <dbReference type="Rhea" id="RHEA:17149"/>
        <dbReference type="Rhea" id="RHEA-COMP:11964"/>
        <dbReference type="Rhea" id="RHEA-COMP:11965"/>
        <dbReference type="ChEBI" id="CHEBI:15377"/>
        <dbReference type="ChEBI" id="CHEBI:15378"/>
        <dbReference type="ChEBI" id="CHEBI:15379"/>
        <dbReference type="ChEBI" id="CHEBI:30879"/>
        <dbReference type="ChEBI" id="CHEBI:57618"/>
        <dbReference type="ChEBI" id="CHEBI:58210"/>
        <dbReference type="ChEBI" id="CHEBI:142491"/>
        <dbReference type="EC" id="1.14.14.1"/>
    </reaction>
</comment>
<comment type="subcellular location">
    <subcellularLocation>
        <location evidence="4">Endoplasmic reticulum membrane</location>
        <topology evidence="4">Peripheral membrane protein</topology>
    </subcellularLocation>
    <subcellularLocation>
        <location evidence="3">Microsome membrane</location>
        <topology evidence="3">Peripheral membrane protein</topology>
    </subcellularLocation>
</comment>
<evidence type="ECO:0000256" key="1">
    <source>
        <dbReference type="ARBA" id="ARBA00001971"/>
    </source>
</evidence>
<dbReference type="InterPro" id="IPR036396">
    <property type="entry name" value="Cyt_P450_sf"/>
</dbReference>
<dbReference type="PRINTS" id="PR00465">
    <property type="entry name" value="EP450IV"/>
</dbReference>
<keyword evidence="11 17" id="KW-0560">Oxidoreductase</keyword>
<keyword evidence="9" id="KW-0256">Endoplasmic reticulum</keyword>
<dbReference type="GO" id="GO:0005506">
    <property type="term" value="F:iron ion binding"/>
    <property type="evidence" value="ECO:0007669"/>
    <property type="project" value="InterPro"/>
</dbReference>
<evidence type="ECO:0000256" key="7">
    <source>
        <dbReference type="ARBA" id="ARBA00022617"/>
    </source>
</evidence>
<dbReference type="EC" id="1.14.14.1" evidence="6"/>
<evidence type="ECO:0000256" key="3">
    <source>
        <dbReference type="ARBA" id="ARBA00004174"/>
    </source>
</evidence>
<dbReference type="PRINTS" id="PR00385">
    <property type="entry name" value="P450"/>
</dbReference>
<comment type="cofactor">
    <cofactor evidence="1 16">
        <name>heme</name>
        <dbReference type="ChEBI" id="CHEBI:30413"/>
    </cofactor>
</comment>
<dbReference type="AlphaFoldDB" id="A0A7D5UMT1"/>
<evidence type="ECO:0000256" key="13">
    <source>
        <dbReference type="ARBA" id="ARBA00023033"/>
    </source>
</evidence>
<dbReference type="InterPro" id="IPR001128">
    <property type="entry name" value="Cyt_P450"/>
</dbReference>
<dbReference type="InterPro" id="IPR050476">
    <property type="entry name" value="Insect_CytP450_Detox"/>
</dbReference>
<dbReference type="InterPro" id="IPR017972">
    <property type="entry name" value="Cyt_P450_CS"/>
</dbReference>
<comment type="similarity">
    <text evidence="5 17">Belongs to the cytochrome P450 family.</text>
</comment>
<keyword evidence="8 16" id="KW-0479">Metal-binding</keyword>
<evidence type="ECO:0000256" key="6">
    <source>
        <dbReference type="ARBA" id="ARBA00012109"/>
    </source>
</evidence>
<evidence type="ECO:0000256" key="15">
    <source>
        <dbReference type="ARBA" id="ARBA00047827"/>
    </source>
</evidence>
<evidence type="ECO:0000256" key="17">
    <source>
        <dbReference type="RuleBase" id="RU000461"/>
    </source>
</evidence>
<evidence type="ECO:0000256" key="10">
    <source>
        <dbReference type="ARBA" id="ARBA00022848"/>
    </source>
</evidence>
<evidence type="ECO:0000256" key="9">
    <source>
        <dbReference type="ARBA" id="ARBA00022824"/>
    </source>
</evidence>
<accession>A0A7D5UMT1</accession>
<dbReference type="PROSITE" id="PS00086">
    <property type="entry name" value="CYTOCHROME_P450"/>
    <property type="match status" value="1"/>
</dbReference>
<keyword evidence="14" id="KW-0472">Membrane</keyword>
<protein>
    <recommendedName>
        <fullName evidence="6">unspecific monooxygenase</fullName>
        <ecNumber evidence="6">1.14.14.1</ecNumber>
    </recommendedName>
</protein>
<name>A0A7D5UMT1_9NEOP</name>
<organism evidence="18">
    <name type="scientific">Streltzoviella insularis</name>
    <dbReference type="NCBI Taxonomy" id="1206366"/>
    <lineage>
        <taxon>Eukaryota</taxon>
        <taxon>Metazoa</taxon>
        <taxon>Ecdysozoa</taxon>
        <taxon>Arthropoda</taxon>
        <taxon>Hexapoda</taxon>
        <taxon>Insecta</taxon>
        <taxon>Pterygota</taxon>
        <taxon>Neoptera</taxon>
        <taxon>Endopterygota</taxon>
        <taxon>Lepidoptera</taxon>
        <taxon>Glossata</taxon>
        <taxon>Ditrysia</taxon>
        <taxon>Cossoidea</taxon>
        <taxon>Cossidae</taxon>
        <taxon>Cossinae</taxon>
        <taxon>Streltzoviella</taxon>
    </lineage>
</organism>
<dbReference type="FunFam" id="1.10.630.10:FF:000042">
    <property type="entry name" value="Cytochrome P450"/>
    <property type="match status" value="1"/>
</dbReference>
<dbReference type="GO" id="GO:0020037">
    <property type="term" value="F:heme binding"/>
    <property type="evidence" value="ECO:0007669"/>
    <property type="project" value="InterPro"/>
</dbReference>
<reference evidence="18" key="2">
    <citation type="submission" date="2020-04" db="EMBL/GenBank/DDBJ databases">
        <authorList>
            <person name="Yang Y."/>
        </authorList>
    </citation>
    <scope>NUCLEOTIDE SEQUENCE</scope>
    <source>
        <tissue evidence="18">Antennae</tissue>
    </source>
</reference>
<dbReference type="GO" id="GO:0016712">
    <property type="term" value="F:oxidoreductase activity, acting on paired donors, with incorporation or reduction of molecular oxygen, reduced flavin or flavoprotein as one donor, and incorporation of one atom of oxygen"/>
    <property type="evidence" value="ECO:0007669"/>
    <property type="project" value="UniProtKB-EC"/>
</dbReference>
<keyword evidence="7 16" id="KW-0349">Heme</keyword>
<reference evidence="18" key="1">
    <citation type="journal article" date="2019" name="Sci. Rep.">
        <title>Antennal transcriptome analyses and olfactory protein identification in an important wood-boring moth pest, Streltzoviella insularis (Lepidoptera: Cossidae).</title>
        <authorList>
            <person name="Yang Y"/>
            <person name="Li W"/>
            <person name="Tao J Zong.S."/>
        </authorList>
    </citation>
    <scope>NUCLEOTIDE SEQUENCE</scope>
    <source>
        <tissue evidence="18">Antennae</tissue>
    </source>
</reference>
<evidence type="ECO:0000313" key="18">
    <source>
        <dbReference type="EMBL" id="QLI62176.1"/>
    </source>
</evidence>
<evidence type="ECO:0000256" key="16">
    <source>
        <dbReference type="PIRSR" id="PIRSR602403-1"/>
    </source>
</evidence>
<dbReference type="PANTHER" id="PTHR24292:SF54">
    <property type="entry name" value="CYP9F3-RELATED"/>
    <property type="match status" value="1"/>
</dbReference>
<evidence type="ECO:0000256" key="8">
    <source>
        <dbReference type="ARBA" id="ARBA00022723"/>
    </source>
</evidence>
<dbReference type="PANTHER" id="PTHR24292">
    <property type="entry name" value="CYTOCHROME P450"/>
    <property type="match status" value="1"/>
</dbReference>
<keyword evidence="13 17" id="KW-0503">Monooxygenase</keyword>
<dbReference type="GO" id="GO:0005789">
    <property type="term" value="C:endoplasmic reticulum membrane"/>
    <property type="evidence" value="ECO:0007669"/>
    <property type="project" value="UniProtKB-SubCell"/>
</dbReference>
<proteinExistence type="evidence at transcript level"/>
<evidence type="ECO:0000256" key="5">
    <source>
        <dbReference type="ARBA" id="ARBA00010617"/>
    </source>
</evidence>
<dbReference type="CDD" id="cd11056">
    <property type="entry name" value="CYP6-like"/>
    <property type="match status" value="1"/>
</dbReference>
<evidence type="ECO:0000256" key="4">
    <source>
        <dbReference type="ARBA" id="ARBA00004406"/>
    </source>
</evidence>
<dbReference type="EMBL" id="MT386892">
    <property type="protein sequence ID" value="QLI62176.1"/>
    <property type="molecule type" value="mRNA"/>
</dbReference>
<keyword evidence="10" id="KW-0492">Microsome</keyword>
<sequence>MIAEILVFVLTTLLVYILYTYKNFHYYLDQRGVKYMPGLPLFGNIYKSMFMRRHMWEDFDAVYKAFPNERYVGFIEPTTLALMIRDPELIKAITIKDFDHFTDHRAFFSEEAEPVLSGNLLLMKGQKWHDMRATLSPAFTSSKMKHMMPFMMEIGENIVEYLKDHHSQDIDLNDIIRRYTNDVIASTGFGLQVNSLKDKDNDFYNIGQNLFKLTISQRLGFLGLIFFPELSKKLKLRVFPEKVTNFFKYLVTSTMEYREKNNVERPDMIQLLMEAYKGTLNHNADSVEKDIGFATTEEALKPQGPVRKWTQDELCGQMFVFFAAGFESTASILVLCLHELTLKPKIQETLYQEIKEFKQKNPNLTYDNISKLKYLDCVVNETLRKWSPAIRMDRICVKPYELPPPREGAQPYRLKPGDIVYNSLNSIHMDPKYYPQPDIFDPDRFSDENKHKIKPLTFIPFGLGPRNCIGSRYALLELKVLLYQLVLNFKILKCAKTSEVVELTPKEFNFKVKGGSWVRMEIRH</sequence>
<keyword evidence="12 16" id="KW-0408">Iron</keyword>
<evidence type="ECO:0000256" key="14">
    <source>
        <dbReference type="ARBA" id="ARBA00023136"/>
    </source>
</evidence>
<dbReference type="InterPro" id="IPR002403">
    <property type="entry name" value="Cyt_P450_E_grp-IV"/>
</dbReference>
<evidence type="ECO:0000256" key="12">
    <source>
        <dbReference type="ARBA" id="ARBA00023004"/>
    </source>
</evidence>
<feature type="binding site" description="axial binding residue" evidence="16">
    <location>
        <position position="468"/>
    </location>
    <ligand>
        <name>heme</name>
        <dbReference type="ChEBI" id="CHEBI:30413"/>
    </ligand>
    <ligandPart>
        <name>Fe</name>
        <dbReference type="ChEBI" id="CHEBI:18248"/>
    </ligandPart>
</feature>
<evidence type="ECO:0000256" key="11">
    <source>
        <dbReference type="ARBA" id="ARBA00023002"/>
    </source>
</evidence>
<comment type="function">
    <text evidence="2">May be involved in the metabolism of insect hormones and in the breakdown of synthetic insecticides.</text>
</comment>
<dbReference type="SUPFAM" id="SSF48264">
    <property type="entry name" value="Cytochrome P450"/>
    <property type="match status" value="1"/>
</dbReference>
<dbReference type="Pfam" id="PF00067">
    <property type="entry name" value="p450"/>
    <property type="match status" value="1"/>
</dbReference>
<evidence type="ECO:0000256" key="2">
    <source>
        <dbReference type="ARBA" id="ARBA00003690"/>
    </source>
</evidence>